<comment type="function">
    <text evidence="10">Forms passive diffusion pores that allow small molecular weight hydrophilic materials across the outer membrane.</text>
</comment>
<evidence type="ECO:0000313" key="12">
    <source>
        <dbReference type="Proteomes" id="UP000183371"/>
    </source>
</evidence>
<dbReference type="AlphaFoldDB" id="A0A1I7BN21"/>
<protein>
    <recommendedName>
        <fullName evidence="10">Porin</fullName>
    </recommendedName>
</protein>
<evidence type="ECO:0000256" key="5">
    <source>
        <dbReference type="ARBA" id="ARBA00022729"/>
    </source>
</evidence>
<dbReference type="GO" id="GO:0015288">
    <property type="term" value="F:porin activity"/>
    <property type="evidence" value="ECO:0007669"/>
    <property type="project" value="UniProtKB-KW"/>
</dbReference>
<feature type="signal peptide" evidence="10">
    <location>
        <begin position="1"/>
        <end position="21"/>
    </location>
</feature>
<evidence type="ECO:0000256" key="7">
    <source>
        <dbReference type="ARBA" id="ARBA00023114"/>
    </source>
</evidence>
<dbReference type="Pfam" id="PF02530">
    <property type="entry name" value="Porin_2"/>
    <property type="match status" value="1"/>
</dbReference>
<keyword evidence="6 10" id="KW-0406">Ion transport</keyword>
<dbReference type="RefSeq" id="WP_054783367.1">
    <property type="nucleotide sequence ID" value="NZ_FPBD01000004.1"/>
</dbReference>
<evidence type="ECO:0000256" key="2">
    <source>
        <dbReference type="ARBA" id="ARBA00022448"/>
    </source>
</evidence>
<keyword evidence="5 10" id="KW-0732">Signal</keyword>
<evidence type="ECO:0000256" key="10">
    <source>
        <dbReference type="RuleBase" id="RU364005"/>
    </source>
</evidence>
<comment type="domain">
    <text evidence="10">Consists of 16-stranded beta-barrel sheets, with large surface-exposed loops, that form a transmembrane pore at the center of each barrel. The pore is partially ocluded by a peptide loop that folds into the pore lumen.</text>
</comment>
<dbReference type="EMBL" id="FPBD01000004">
    <property type="protein sequence ID" value="SFT88556.1"/>
    <property type="molecule type" value="Genomic_DNA"/>
</dbReference>
<dbReference type="GO" id="GO:0006811">
    <property type="term" value="P:monoatomic ion transport"/>
    <property type="evidence" value="ECO:0007669"/>
    <property type="project" value="UniProtKB-KW"/>
</dbReference>
<comment type="similarity">
    <text evidence="1 10">Belongs to the alphaproteobacteria porin family.</text>
</comment>
<evidence type="ECO:0000256" key="8">
    <source>
        <dbReference type="ARBA" id="ARBA00023136"/>
    </source>
</evidence>
<reference evidence="12" key="1">
    <citation type="submission" date="2016-10" db="EMBL/GenBank/DDBJ databases">
        <authorList>
            <person name="Varghese N."/>
            <person name="Submissions S."/>
        </authorList>
    </citation>
    <scope>NUCLEOTIDE SEQUENCE [LARGE SCALE GENOMIC DNA]</scope>
    <source>
        <strain evidence="12">DSM 17465</strain>
    </source>
</reference>
<dbReference type="Proteomes" id="UP000183371">
    <property type="component" value="Unassembled WGS sequence"/>
</dbReference>
<keyword evidence="3 10" id="KW-1134">Transmembrane beta strand</keyword>
<keyword evidence="4 10" id="KW-0812">Transmembrane</keyword>
<dbReference type="InterPro" id="IPR003684">
    <property type="entry name" value="Porin_alphabac"/>
</dbReference>
<keyword evidence="7 10" id="KW-0626">Porin</keyword>
<organism evidence="11 12">
    <name type="scientific">Pseudovibrio denitrificans</name>
    <dbReference type="NCBI Taxonomy" id="258256"/>
    <lineage>
        <taxon>Bacteria</taxon>
        <taxon>Pseudomonadati</taxon>
        <taxon>Pseudomonadota</taxon>
        <taxon>Alphaproteobacteria</taxon>
        <taxon>Hyphomicrobiales</taxon>
        <taxon>Stappiaceae</taxon>
        <taxon>Pseudovibrio</taxon>
    </lineage>
</organism>
<keyword evidence="12" id="KW-1185">Reference proteome</keyword>
<dbReference type="SUPFAM" id="SSF56935">
    <property type="entry name" value="Porins"/>
    <property type="match status" value="1"/>
</dbReference>
<evidence type="ECO:0000256" key="1">
    <source>
        <dbReference type="ARBA" id="ARBA00009521"/>
    </source>
</evidence>
<gene>
    <name evidence="11" type="ORF">SAMN05444141_104123</name>
</gene>
<keyword evidence="2 10" id="KW-0813">Transport</keyword>
<name>A0A1I7BN21_9HYPH</name>
<proteinExistence type="inferred from homology"/>
<evidence type="ECO:0000313" key="11">
    <source>
        <dbReference type="EMBL" id="SFT88556.1"/>
    </source>
</evidence>
<evidence type="ECO:0000256" key="9">
    <source>
        <dbReference type="ARBA" id="ARBA00023237"/>
    </source>
</evidence>
<keyword evidence="8 10" id="KW-0472">Membrane</keyword>
<evidence type="ECO:0000256" key="3">
    <source>
        <dbReference type="ARBA" id="ARBA00022452"/>
    </source>
</evidence>
<sequence length="390" mass="41383">MNFKAIAIAAAAAAAATSAQAADLPADIAPVDYVRINDAYGAGFFVLPGTETAIKIGGRIRVEAKINNLTEDEDFGNDKNNHNFRSRANLRVDTRTQSELGLIRTYMDFQYTSDSDKRGNEGVKLDKGYVQIGGFTFGRATSAFDLWTGDLSSNVFDRHMADDTVWQASYTHALANGLTLAASIEDNADREHGADTGTVDSEGDRVISKAGNTIPTFVAKALLTQGWGWAGVSGAVTKLDAEAADSSEVGYGVAGGFGFNLDMIAPGDTINFQAAYAKGAMAYVGADDTVDAVLDGDNLEANKAWSVVAGYKHHWTSELSSGLEGSYLDVESGDEAILADFNEVVVAGTLEYRPVSGLLFSAGAGWKQEDVDGADKTDAATLNFRVERSF</sequence>
<evidence type="ECO:0000256" key="4">
    <source>
        <dbReference type="ARBA" id="ARBA00022692"/>
    </source>
</evidence>
<comment type="subcellular location">
    <subcellularLocation>
        <location evidence="10">Cell outer membrane</location>
        <topology evidence="10">Multi-pass membrane protein</topology>
    </subcellularLocation>
</comment>
<dbReference type="GO" id="GO:0009279">
    <property type="term" value="C:cell outer membrane"/>
    <property type="evidence" value="ECO:0007669"/>
    <property type="project" value="UniProtKB-SubCell"/>
</dbReference>
<evidence type="ECO:0000256" key="6">
    <source>
        <dbReference type="ARBA" id="ARBA00023065"/>
    </source>
</evidence>
<accession>A0A1I7BN21</accession>
<feature type="chain" id="PRO_5009999766" description="Porin" evidence="10">
    <location>
        <begin position="22"/>
        <end position="390"/>
    </location>
</feature>
<dbReference type="GO" id="GO:0046930">
    <property type="term" value="C:pore complex"/>
    <property type="evidence" value="ECO:0007669"/>
    <property type="project" value="UniProtKB-KW"/>
</dbReference>
<keyword evidence="9 10" id="KW-0998">Cell outer membrane</keyword>